<dbReference type="GeneID" id="20344817"/>
<dbReference type="AlphaFoldDB" id="J3NSW0"/>
<dbReference type="PANTHER" id="PTHR12265:SF40">
    <property type="entry name" value="DUF829-DOMAIN-CONTAINING PROTEIN"/>
    <property type="match status" value="1"/>
</dbReference>
<gene>
    <name evidence="2" type="primary">20344817</name>
    <name evidence="1" type="ORF">GGTG_04359</name>
</gene>
<evidence type="ECO:0008006" key="4">
    <source>
        <dbReference type="Google" id="ProtNLM"/>
    </source>
</evidence>
<dbReference type="InterPro" id="IPR029058">
    <property type="entry name" value="AB_hydrolase_fold"/>
</dbReference>
<protein>
    <recommendedName>
        <fullName evidence="4">Indole-diterpene biosynthesis protein PaxU</fullName>
    </recommendedName>
</protein>
<dbReference type="InterPro" id="IPR008547">
    <property type="entry name" value="DUF829_TMEM53"/>
</dbReference>
<dbReference type="eggNOG" id="ENOG502S6B9">
    <property type="taxonomic scope" value="Eukaryota"/>
</dbReference>
<reference evidence="3" key="1">
    <citation type="submission" date="2010-07" db="EMBL/GenBank/DDBJ databases">
        <title>The genome sequence of Gaeumannomyces graminis var. tritici strain R3-111a-1.</title>
        <authorList>
            <consortium name="The Broad Institute Genome Sequencing Platform"/>
            <person name="Ma L.-J."/>
            <person name="Dead R."/>
            <person name="Young S."/>
            <person name="Zeng Q."/>
            <person name="Koehrsen M."/>
            <person name="Alvarado L."/>
            <person name="Berlin A."/>
            <person name="Chapman S.B."/>
            <person name="Chen Z."/>
            <person name="Freedman E."/>
            <person name="Gellesch M."/>
            <person name="Goldberg J."/>
            <person name="Griggs A."/>
            <person name="Gujja S."/>
            <person name="Heilman E.R."/>
            <person name="Heiman D."/>
            <person name="Hepburn T."/>
            <person name="Howarth C."/>
            <person name="Jen D."/>
            <person name="Larson L."/>
            <person name="Mehta T."/>
            <person name="Neiman D."/>
            <person name="Pearson M."/>
            <person name="Roberts A."/>
            <person name="Saif S."/>
            <person name="Shea T."/>
            <person name="Shenoy N."/>
            <person name="Sisk P."/>
            <person name="Stolte C."/>
            <person name="Sykes S."/>
            <person name="Walk T."/>
            <person name="White J."/>
            <person name="Yandava C."/>
            <person name="Haas B."/>
            <person name="Nusbaum C."/>
            <person name="Birren B."/>
        </authorList>
    </citation>
    <scope>NUCLEOTIDE SEQUENCE [LARGE SCALE GENOMIC DNA]</scope>
    <source>
        <strain evidence="3">R3-111a-1</strain>
    </source>
</reference>
<reference evidence="1" key="3">
    <citation type="submission" date="2010-09" db="EMBL/GenBank/DDBJ databases">
        <title>Annotation of Gaeumannomyces graminis var. tritici R3-111a-1.</title>
        <authorList>
            <consortium name="The Broad Institute Genome Sequencing Platform"/>
            <person name="Ma L.-J."/>
            <person name="Dead R."/>
            <person name="Young S.K."/>
            <person name="Zeng Q."/>
            <person name="Gargeya S."/>
            <person name="Fitzgerald M."/>
            <person name="Haas B."/>
            <person name="Abouelleil A."/>
            <person name="Alvarado L."/>
            <person name="Arachchi H.M."/>
            <person name="Berlin A."/>
            <person name="Brown A."/>
            <person name="Chapman S.B."/>
            <person name="Chen Z."/>
            <person name="Dunbar C."/>
            <person name="Freedman E."/>
            <person name="Gearin G."/>
            <person name="Gellesch M."/>
            <person name="Goldberg J."/>
            <person name="Griggs A."/>
            <person name="Gujja S."/>
            <person name="Heiman D."/>
            <person name="Howarth C."/>
            <person name="Larson L."/>
            <person name="Lui A."/>
            <person name="MacDonald P.J.P."/>
            <person name="Mehta T."/>
            <person name="Montmayeur A."/>
            <person name="Murphy C."/>
            <person name="Neiman D."/>
            <person name="Pearson M."/>
            <person name="Priest M."/>
            <person name="Roberts A."/>
            <person name="Saif S."/>
            <person name="Shea T."/>
            <person name="Shenoy N."/>
            <person name="Sisk P."/>
            <person name="Stolte C."/>
            <person name="Sykes S."/>
            <person name="Yandava C."/>
            <person name="Wortman J."/>
            <person name="Nusbaum C."/>
            <person name="Birren B."/>
        </authorList>
    </citation>
    <scope>NUCLEOTIDE SEQUENCE</scope>
    <source>
        <strain evidence="1">R3-111a-1</strain>
    </source>
</reference>
<dbReference type="EnsemblFungi" id="EJT79273">
    <property type="protein sequence ID" value="EJT79273"/>
    <property type="gene ID" value="GGTG_04359"/>
</dbReference>
<evidence type="ECO:0000313" key="2">
    <source>
        <dbReference type="EnsemblFungi" id="EJT79273"/>
    </source>
</evidence>
<dbReference type="OrthoDB" id="77878at2759"/>
<dbReference type="Pfam" id="PF05705">
    <property type="entry name" value="DUF829"/>
    <property type="match status" value="1"/>
</dbReference>
<dbReference type="EMBL" id="GL385396">
    <property type="protein sequence ID" value="EJT79273.1"/>
    <property type="molecule type" value="Genomic_DNA"/>
</dbReference>
<dbReference type="RefSeq" id="XP_009220418.1">
    <property type="nucleotide sequence ID" value="XM_009222154.1"/>
</dbReference>
<proteinExistence type="predicted"/>
<reference evidence="2" key="4">
    <citation type="journal article" date="2015" name="G3 (Bethesda)">
        <title>Genome sequences of three phytopathogenic species of the Magnaporthaceae family of fungi.</title>
        <authorList>
            <person name="Okagaki L.H."/>
            <person name="Nunes C.C."/>
            <person name="Sailsbery J."/>
            <person name="Clay B."/>
            <person name="Brown D."/>
            <person name="John T."/>
            <person name="Oh Y."/>
            <person name="Young N."/>
            <person name="Fitzgerald M."/>
            <person name="Haas B.J."/>
            <person name="Zeng Q."/>
            <person name="Young S."/>
            <person name="Adiconis X."/>
            <person name="Fan L."/>
            <person name="Levin J.Z."/>
            <person name="Mitchell T.K."/>
            <person name="Okubara P.A."/>
            <person name="Farman M.L."/>
            <person name="Kohn L.M."/>
            <person name="Birren B."/>
            <person name="Ma L.-J."/>
            <person name="Dean R.A."/>
        </authorList>
    </citation>
    <scope>NUCLEOTIDE SEQUENCE</scope>
    <source>
        <strain evidence="2">R3-111a-1</strain>
    </source>
</reference>
<name>J3NSW0_GAET3</name>
<dbReference type="VEuPathDB" id="FungiDB:GGTG_04359"/>
<sequence>MHSIVLNSTSIIQDYTPSHPFKTPAHLRARCEMASSALSPGQGPLSIMSKISPIAYLYRPSAEVTPEPESVSESPSPKLIIVCSWMGARDQHIAKYIVRYQALHPTSQILLIRSEFPHVRDPDFALRELQPAVPALRAVFGDGPATPPPSEPELLVHLFSNGGSSMLCHLYSAYEPSSLPRHVTIFDSAPGQWAYKSGLAAISAGISGWKRFLLTPFLHAAVIAYYVTHFILPWNRARGDNFARWATTHNNPAINSTEVRRAYIYSKEDKLVGFDAVEEHGRGAKEKGFNVRLERFVGTDHVAHARGEAERYWRIVDETWRGSA</sequence>
<keyword evidence="3" id="KW-1185">Reference proteome</keyword>
<dbReference type="HOGENOM" id="CLU_036503_0_1_1"/>
<dbReference type="SUPFAM" id="SSF53474">
    <property type="entry name" value="alpha/beta-Hydrolases"/>
    <property type="match status" value="1"/>
</dbReference>
<dbReference type="Proteomes" id="UP000006039">
    <property type="component" value="Unassembled WGS sequence"/>
</dbReference>
<organism evidence="1">
    <name type="scientific">Gaeumannomyces tritici (strain R3-111a-1)</name>
    <name type="common">Wheat and barley take-all root rot fungus</name>
    <name type="synonym">Gaeumannomyces graminis var. tritici</name>
    <dbReference type="NCBI Taxonomy" id="644352"/>
    <lineage>
        <taxon>Eukaryota</taxon>
        <taxon>Fungi</taxon>
        <taxon>Dikarya</taxon>
        <taxon>Ascomycota</taxon>
        <taxon>Pezizomycotina</taxon>
        <taxon>Sordariomycetes</taxon>
        <taxon>Sordariomycetidae</taxon>
        <taxon>Magnaporthales</taxon>
        <taxon>Magnaporthaceae</taxon>
        <taxon>Gaeumannomyces</taxon>
    </lineage>
</organism>
<evidence type="ECO:0000313" key="3">
    <source>
        <dbReference type="Proteomes" id="UP000006039"/>
    </source>
</evidence>
<reference evidence="2" key="5">
    <citation type="submission" date="2018-04" db="UniProtKB">
        <authorList>
            <consortium name="EnsemblFungi"/>
        </authorList>
    </citation>
    <scope>IDENTIFICATION</scope>
    <source>
        <strain evidence="2">R3-111a-1</strain>
    </source>
</reference>
<dbReference type="PANTHER" id="PTHR12265">
    <property type="entry name" value="TRANSMEMBRANE PROTEIN 53"/>
    <property type="match status" value="1"/>
</dbReference>
<reference evidence="1" key="2">
    <citation type="submission" date="2010-07" db="EMBL/GenBank/DDBJ databases">
        <authorList>
            <consortium name="The Broad Institute Genome Sequencing Platform"/>
            <consortium name="Broad Institute Genome Sequencing Center for Infectious Disease"/>
            <person name="Ma L.-J."/>
            <person name="Dead R."/>
            <person name="Young S."/>
            <person name="Zeng Q."/>
            <person name="Koehrsen M."/>
            <person name="Alvarado L."/>
            <person name="Berlin A."/>
            <person name="Chapman S.B."/>
            <person name="Chen Z."/>
            <person name="Freedman E."/>
            <person name="Gellesch M."/>
            <person name="Goldberg J."/>
            <person name="Griggs A."/>
            <person name="Gujja S."/>
            <person name="Heilman E.R."/>
            <person name="Heiman D."/>
            <person name="Hepburn T."/>
            <person name="Howarth C."/>
            <person name="Jen D."/>
            <person name="Larson L."/>
            <person name="Mehta T."/>
            <person name="Neiman D."/>
            <person name="Pearson M."/>
            <person name="Roberts A."/>
            <person name="Saif S."/>
            <person name="Shea T."/>
            <person name="Shenoy N."/>
            <person name="Sisk P."/>
            <person name="Stolte C."/>
            <person name="Sykes S."/>
            <person name="Walk T."/>
            <person name="White J."/>
            <person name="Yandava C."/>
            <person name="Haas B."/>
            <person name="Nusbaum C."/>
            <person name="Birren B."/>
        </authorList>
    </citation>
    <scope>NUCLEOTIDE SEQUENCE</scope>
    <source>
        <strain evidence="1">R3-111a-1</strain>
    </source>
</reference>
<evidence type="ECO:0000313" key="1">
    <source>
        <dbReference type="EMBL" id="EJT79273.1"/>
    </source>
</evidence>
<accession>J3NSW0</accession>